<sequence length="364" mass="40996">MANTPLDVQLLIIEWIYRLSQSMYVDYATLRACALVCRAWTSTAQCLLFRRLVSPYPVFDDHTISLILRILRTLRARPHLSAHVRSVAISLMSTVPDHSAYNISVAVALLELCPHVQGIYVQDYLNYNSIPPELEARLRAIPLQPTFLQVIGEHSFVSVLRQIWPSLRVLDLTDASGSCLEGAADGTAPPISMPGALQALSLDTRNMAWLLAPNNDRAALRHLALRYTSWPDVSWDQQPYALDILHGIHTLSLQGSPPPHVLEHLAHLESLVFDCLPQGRTALPQSLRHVGYHPWNSPWEKTLSTGFAVAALRALANLQLVTVTRCMSAVQMTRFEELSRDRGVEFVIYQDRHYFPTLQDVDWI</sequence>
<gene>
    <name evidence="1" type="ORF">FA95DRAFT_1559150</name>
</gene>
<reference evidence="1" key="1">
    <citation type="submission" date="2021-02" db="EMBL/GenBank/DDBJ databases">
        <authorList>
            <consortium name="DOE Joint Genome Institute"/>
            <person name="Ahrendt S."/>
            <person name="Looney B.P."/>
            <person name="Miyauchi S."/>
            <person name="Morin E."/>
            <person name="Drula E."/>
            <person name="Courty P.E."/>
            <person name="Chicoki N."/>
            <person name="Fauchery L."/>
            <person name="Kohler A."/>
            <person name="Kuo A."/>
            <person name="Labutti K."/>
            <person name="Pangilinan J."/>
            <person name="Lipzen A."/>
            <person name="Riley R."/>
            <person name="Andreopoulos W."/>
            <person name="He G."/>
            <person name="Johnson J."/>
            <person name="Barry K.W."/>
            <person name="Grigoriev I.V."/>
            <person name="Nagy L."/>
            <person name="Hibbett D."/>
            <person name="Henrissat B."/>
            <person name="Matheny P.B."/>
            <person name="Labbe J."/>
            <person name="Martin F."/>
        </authorList>
    </citation>
    <scope>NUCLEOTIDE SEQUENCE</scope>
    <source>
        <strain evidence="1">FP105234-sp</strain>
    </source>
</reference>
<dbReference type="EMBL" id="MU275905">
    <property type="protein sequence ID" value="KAI0047432.1"/>
    <property type="molecule type" value="Genomic_DNA"/>
</dbReference>
<protein>
    <submittedName>
        <fullName evidence="1">Uncharacterized protein</fullName>
    </submittedName>
</protein>
<reference evidence="1" key="2">
    <citation type="journal article" date="2022" name="New Phytol.">
        <title>Evolutionary transition to the ectomycorrhizal habit in the genomes of a hyperdiverse lineage of mushroom-forming fungi.</title>
        <authorList>
            <person name="Looney B."/>
            <person name="Miyauchi S."/>
            <person name="Morin E."/>
            <person name="Drula E."/>
            <person name="Courty P.E."/>
            <person name="Kohler A."/>
            <person name="Kuo A."/>
            <person name="LaButti K."/>
            <person name="Pangilinan J."/>
            <person name="Lipzen A."/>
            <person name="Riley R."/>
            <person name="Andreopoulos W."/>
            <person name="He G."/>
            <person name="Johnson J."/>
            <person name="Nolan M."/>
            <person name="Tritt A."/>
            <person name="Barry K.W."/>
            <person name="Grigoriev I.V."/>
            <person name="Nagy L.G."/>
            <person name="Hibbett D."/>
            <person name="Henrissat B."/>
            <person name="Matheny P.B."/>
            <person name="Labbe J."/>
            <person name="Martin F.M."/>
        </authorList>
    </citation>
    <scope>NUCLEOTIDE SEQUENCE</scope>
    <source>
        <strain evidence="1">FP105234-sp</strain>
    </source>
</reference>
<evidence type="ECO:0000313" key="2">
    <source>
        <dbReference type="Proteomes" id="UP000814033"/>
    </source>
</evidence>
<accession>A0ACB8RU38</accession>
<evidence type="ECO:0000313" key="1">
    <source>
        <dbReference type="EMBL" id="KAI0047432.1"/>
    </source>
</evidence>
<comment type="caution">
    <text evidence="1">The sequence shown here is derived from an EMBL/GenBank/DDBJ whole genome shotgun (WGS) entry which is preliminary data.</text>
</comment>
<keyword evidence="2" id="KW-1185">Reference proteome</keyword>
<proteinExistence type="predicted"/>
<dbReference type="Proteomes" id="UP000814033">
    <property type="component" value="Unassembled WGS sequence"/>
</dbReference>
<organism evidence="1 2">
    <name type="scientific">Auriscalpium vulgare</name>
    <dbReference type="NCBI Taxonomy" id="40419"/>
    <lineage>
        <taxon>Eukaryota</taxon>
        <taxon>Fungi</taxon>
        <taxon>Dikarya</taxon>
        <taxon>Basidiomycota</taxon>
        <taxon>Agaricomycotina</taxon>
        <taxon>Agaricomycetes</taxon>
        <taxon>Russulales</taxon>
        <taxon>Auriscalpiaceae</taxon>
        <taxon>Auriscalpium</taxon>
    </lineage>
</organism>
<name>A0ACB8RU38_9AGAM</name>